<dbReference type="GO" id="GO:0071949">
    <property type="term" value="F:FAD binding"/>
    <property type="evidence" value="ECO:0007669"/>
    <property type="project" value="InterPro"/>
</dbReference>
<dbReference type="PROSITE" id="PS51387">
    <property type="entry name" value="FAD_PCMH"/>
    <property type="match status" value="1"/>
</dbReference>
<accession>A0A6A5WJM6</accession>
<dbReference type="Gene3D" id="3.30.465.10">
    <property type="match status" value="1"/>
</dbReference>
<organism evidence="7 8">
    <name type="scientific">Amniculicola lignicola CBS 123094</name>
    <dbReference type="NCBI Taxonomy" id="1392246"/>
    <lineage>
        <taxon>Eukaryota</taxon>
        <taxon>Fungi</taxon>
        <taxon>Dikarya</taxon>
        <taxon>Ascomycota</taxon>
        <taxon>Pezizomycotina</taxon>
        <taxon>Dothideomycetes</taxon>
        <taxon>Pleosporomycetidae</taxon>
        <taxon>Pleosporales</taxon>
        <taxon>Amniculicolaceae</taxon>
        <taxon>Amniculicola</taxon>
    </lineage>
</organism>
<dbReference type="PANTHER" id="PTHR42973">
    <property type="entry name" value="BINDING OXIDOREDUCTASE, PUTATIVE (AFU_ORTHOLOGUE AFUA_1G17690)-RELATED"/>
    <property type="match status" value="1"/>
</dbReference>
<dbReference type="Gene3D" id="3.40.462.20">
    <property type="match status" value="1"/>
</dbReference>
<dbReference type="InterPro" id="IPR036318">
    <property type="entry name" value="FAD-bd_PCMH-like_sf"/>
</dbReference>
<keyword evidence="5" id="KW-0732">Signal</keyword>
<feature type="signal peptide" evidence="5">
    <location>
        <begin position="1"/>
        <end position="20"/>
    </location>
</feature>
<evidence type="ECO:0000256" key="5">
    <source>
        <dbReference type="SAM" id="SignalP"/>
    </source>
</evidence>
<dbReference type="InterPro" id="IPR016166">
    <property type="entry name" value="FAD-bd_PCMH"/>
</dbReference>
<evidence type="ECO:0000313" key="8">
    <source>
        <dbReference type="Proteomes" id="UP000799779"/>
    </source>
</evidence>
<evidence type="ECO:0000313" key="7">
    <source>
        <dbReference type="EMBL" id="KAF2001647.1"/>
    </source>
</evidence>
<evidence type="ECO:0000256" key="2">
    <source>
        <dbReference type="ARBA" id="ARBA00022630"/>
    </source>
</evidence>
<evidence type="ECO:0000256" key="4">
    <source>
        <dbReference type="ARBA" id="ARBA00023002"/>
    </source>
</evidence>
<dbReference type="Gene3D" id="3.30.43.10">
    <property type="entry name" value="Uridine Diphospho-n-acetylenolpyruvylglucosamine Reductase, domain 2"/>
    <property type="match status" value="1"/>
</dbReference>
<gene>
    <name evidence="7" type="ORF">P154DRAFT_490066</name>
</gene>
<dbReference type="EMBL" id="ML977582">
    <property type="protein sequence ID" value="KAF2001647.1"/>
    <property type="molecule type" value="Genomic_DNA"/>
</dbReference>
<dbReference type="PANTHER" id="PTHR42973:SF34">
    <property type="entry name" value="FAD BINDING DOMAIN PROTEIN (AFU_ORTHOLOGUE AFUA_3G02770)"/>
    <property type="match status" value="1"/>
</dbReference>
<evidence type="ECO:0000256" key="1">
    <source>
        <dbReference type="ARBA" id="ARBA00005466"/>
    </source>
</evidence>
<name>A0A6A5WJM6_9PLEO</name>
<keyword evidence="4" id="KW-0560">Oxidoreductase</keyword>
<dbReference type="Pfam" id="PF01565">
    <property type="entry name" value="FAD_binding_4"/>
    <property type="match status" value="1"/>
</dbReference>
<feature type="domain" description="FAD-binding PCMH-type" evidence="6">
    <location>
        <begin position="97"/>
        <end position="268"/>
    </location>
</feature>
<dbReference type="InterPro" id="IPR050416">
    <property type="entry name" value="FAD-linked_Oxidoreductase"/>
</dbReference>
<keyword evidence="8" id="KW-1185">Reference proteome</keyword>
<dbReference type="InterPro" id="IPR006094">
    <property type="entry name" value="Oxid_FAD_bind_N"/>
</dbReference>
<keyword evidence="2" id="KW-0285">Flavoprotein</keyword>
<dbReference type="AlphaFoldDB" id="A0A6A5WJM6"/>
<evidence type="ECO:0000256" key="3">
    <source>
        <dbReference type="ARBA" id="ARBA00022827"/>
    </source>
</evidence>
<dbReference type="Proteomes" id="UP000799779">
    <property type="component" value="Unassembled WGS sequence"/>
</dbReference>
<dbReference type="SUPFAM" id="SSF56176">
    <property type="entry name" value="FAD-binding/transporter-associated domain-like"/>
    <property type="match status" value="1"/>
</dbReference>
<dbReference type="InterPro" id="IPR016169">
    <property type="entry name" value="FAD-bd_PCMH_sub2"/>
</dbReference>
<keyword evidence="3" id="KW-0274">FAD</keyword>
<dbReference type="InterPro" id="IPR016167">
    <property type="entry name" value="FAD-bd_PCMH_sub1"/>
</dbReference>
<proteinExistence type="inferred from homology"/>
<comment type="similarity">
    <text evidence="1">Belongs to the oxygen-dependent FAD-linked oxidoreductase family.</text>
</comment>
<feature type="chain" id="PRO_5025595306" evidence="5">
    <location>
        <begin position="21"/>
        <end position="536"/>
    </location>
</feature>
<dbReference type="GO" id="GO:0016491">
    <property type="term" value="F:oxidoreductase activity"/>
    <property type="evidence" value="ECO:0007669"/>
    <property type="project" value="UniProtKB-KW"/>
</dbReference>
<reference evidence="7" key="1">
    <citation type="journal article" date="2020" name="Stud. Mycol.">
        <title>101 Dothideomycetes genomes: a test case for predicting lifestyles and emergence of pathogens.</title>
        <authorList>
            <person name="Haridas S."/>
            <person name="Albert R."/>
            <person name="Binder M."/>
            <person name="Bloem J."/>
            <person name="Labutti K."/>
            <person name="Salamov A."/>
            <person name="Andreopoulos B."/>
            <person name="Baker S."/>
            <person name="Barry K."/>
            <person name="Bills G."/>
            <person name="Bluhm B."/>
            <person name="Cannon C."/>
            <person name="Castanera R."/>
            <person name="Culley D."/>
            <person name="Daum C."/>
            <person name="Ezra D."/>
            <person name="Gonzalez J."/>
            <person name="Henrissat B."/>
            <person name="Kuo A."/>
            <person name="Liang C."/>
            <person name="Lipzen A."/>
            <person name="Lutzoni F."/>
            <person name="Magnuson J."/>
            <person name="Mondo S."/>
            <person name="Nolan M."/>
            <person name="Ohm R."/>
            <person name="Pangilinan J."/>
            <person name="Park H.-J."/>
            <person name="Ramirez L."/>
            <person name="Alfaro M."/>
            <person name="Sun H."/>
            <person name="Tritt A."/>
            <person name="Yoshinaga Y."/>
            <person name="Zwiers L.-H."/>
            <person name="Turgeon B."/>
            <person name="Goodwin S."/>
            <person name="Spatafora J."/>
            <person name="Crous P."/>
            <person name="Grigoriev I."/>
        </authorList>
    </citation>
    <scope>NUCLEOTIDE SEQUENCE</scope>
    <source>
        <strain evidence="7">CBS 123094</strain>
    </source>
</reference>
<protein>
    <submittedName>
        <fullName evidence="7">Glucooligosaccharide oxidase</fullName>
    </submittedName>
</protein>
<evidence type="ECO:0000259" key="6">
    <source>
        <dbReference type="PROSITE" id="PS51387"/>
    </source>
</evidence>
<sequence>MRVASFVLLGALGALGGVEAQSTFEPTDFNITEALVDLGVNITALPQLEGLVERSSSGACSIACSSLKLLYGASKVLSQSTTAYDAFTSSYWSIQQASVDPYCVFQPSSSSEVSIIVLISRLTQCPFALKSGGHGAFAGASSIQGGITVSFKNMKDISLSADKKIASIEPGNTWFDVYTTLQPNNLAVVGGRVSEIGVGGLTLGGGISYFSNLYGWACDNVASYEVVTASGIPITASPTSFSDLYWALRGGGNNFGIVTKFNLYTIPVTKMWGGGRVHLETEFPALMQAWYNLGVNAAQDPNAAQILAFARNSGMNLGIADLQYAKPVDRAPIFNEFFAIPNNLTDNLRIATLPELTQELQDQNPNGLRESYWTATYKLDLNFATYVKDVFFEEVTSIQTVPGLVAANAFQIVSIPILQKMALRGGNPLGLSTASGPLLLVNPSAMWTNAADDTKVLQAYARFTARTTAEAKKRGLNVSYLYMNYASQFQAVVPSYGSANLAKLRTVAQKYDPSEVFQELQPGYFKLSGAPSPSGP</sequence>
<dbReference type="OrthoDB" id="2151789at2759"/>